<reference evidence="8 9" key="1">
    <citation type="submission" date="2018-01" db="EMBL/GenBank/DDBJ databases">
        <title>Whole genome sequencing of Histamine producing bacteria.</title>
        <authorList>
            <person name="Butler K."/>
        </authorList>
    </citation>
    <scope>NUCLEOTIDE SEQUENCE [LARGE SCALE GENOMIC DNA]</scope>
    <source>
        <strain evidence="8 9">FS-7.2</strain>
    </source>
</reference>
<dbReference type="GO" id="GO:0006298">
    <property type="term" value="P:mismatch repair"/>
    <property type="evidence" value="ECO:0007669"/>
    <property type="project" value="TreeGrafter"/>
</dbReference>
<dbReference type="GO" id="GO:0009007">
    <property type="term" value="F:site-specific DNA-methyltransferase (adenine-specific) activity"/>
    <property type="evidence" value="ECO:0007669"/>
    <property type="project" value="UniProtKB-EC"/>
</dbReference>
<accession>A0A2T3KMA0</accession>
<dbReference type="GO" id="GO:0009307">
    <property type="term" value="P:DNA restriction-modification system"/>
    <property type="evidence" value="ECO:0007669"/>
    <property type="project" value="InterPro"/>
</dbReference>
<dbReference type="PANTHER" id="PTHR30481">
    <property type="entry name" value="DNA ADENINE METHYLASE"/>
    <property type="match status" value="1"/>
</dbReference>
<dbReference type="GO" id="GO:1904047">
    <property type="term" value="F:S-adenosyl-L-methionine binding"/>
    <property type="evidence" value="ECO:0007669"/>
    <property type="project" value="TreeGrafter"/>
</dbReference>
<keyword evidence="5" id="KW-0949">S-adenosyl-L-methionine</keyword>
<dbReference type="InterPro" id="IPR012263">
    <property type="entry name" value="M_m6A_EcoRV"/>
</dbReference>
<dbReference type="PIRSF" id="PIRSF000398">
    <property type="entry name" value="M_m6A_EcoRV"/>
    <property type="match status" value="1"/>
</dbReference>
<dbReference type="InterPro" id="IPR023095">
    <property type="entry name" value="Ade_MeTrfase_dom_2"/>
</dbReference>
<evidence type="ECO:0000256" key="1">
    <source>
        <dbReference type="ARBA" id="ARBA00006594"/>
    </source>
</evidence>
<comment type="similarity">
    <text evidence="1">Belongs to the N(4)/N(6)-methyltransferase family.</text>
</comment>
<dbReference type="NCBIfam" id="TIGR00571">
    <property type="entry name" value="dam"/>
    <property type="match status" value="1"/>
</dbReference>
<dbReference type="InterPro" id="IPR012327">
    <property type="entry name" value="MeTrfase_D12"/>
</dbReference>
<dbReference type="Proteomes" id="UP000241426">
    <property type="component" value="Unassembled WGS sequence"/>
</dbReference>
<dbReference type="InterPro" id="IPR029063">
    <property type="entry name" value="SAM-dependent_MTases_sf"/>
</dbReference>
<comment type="caution">
    <text evidence="8">The sequence shown here is derived from an EMBL/GenBank/DDBJ whole genome shotgun (WGS) entry which is preliminary data.</text>
</comment>
<feature type="binding site" evidence="7">
    <location>
        <position position="11"/>
    </location>
    <ligand>
        <name>S-adenosyl-L-methionine</name>
        <dbReference type="ChEBI" id="CHEBI:59789"/>
    </ligand>
</feature>
<evidence type="ECO:0000256" key="3">
    <source>
        <dbReference type="ARBA" id="ARBA00022603"/>
    </source>
</evidence>
<protein>
    <recommendedName>
        <fullName evidence="2">site-specific DNA-methyltransferase (adenine-specific)</fullName>
        <ecNumber evidence="2">2.1.1.72</ecNumber>
    </recommendedName>
</protein>
<dbReference type="EMBL" id="PYNF01000002">
    <property type="protein sequence ID" value="PSV00875.1"/>
    <property type="molecule type" value="Genomic_DNA"/>
</dbReference>
<evidence type="ECO:0000256" key="4">
    <source>
        <dbReference type="ARBA" id="ARBA00022679"/>
    </source>
</evidence>
<dbReference type="Pfam" id="PF02086">
    <property type="entry name" value="MethyltransfD12"/>
    <property type="match status" value="1"/>
</dbReference>
<keyword evidence="3" id="KW-0489">Methyltransferase</keyword>
<name>A0A2T3KMA0_9GAMM</name>
<dbReference type="PANTHER" id="PTHR30481:SF3">
    <property type="entry name" value="DNA ADENINE METHYLASE"/>
    <property type="match status" value="1"/>
</dbReference>
<feature type="binding site" evidence="7">
    <location>
        <position position="178"/>
    </location>
    <ligand>
        <name>S-adenosyl-L-methionine</name>
        <dbReference type="ChEBI" id="CHEBI:59789"/>
    </ligand>
</feature>
<sequence>MLPILRWAGGKSFVTNNIDQLLKSTGHNGVDEFFAGAGAISFHLEKEGSILNDINPHLINLYKQIQSGAIKSISDCINIENTKENFLKNRERFNFLIKNNDYLNEEAAALFYYINRTCFNGLCRFNKKGLYNVGWGQLKKPIIKNSFDGERELFEKFIFTNLSYNSASMKNKHVKIIDPPYFDVFVGYTSKGFTLQDQVATSELNLNESPALAFNSSHPKMLELYAENGWSVFTIKAPRRISCNGDRKKAIEMLAVKMFSDKEILHAFKNKEVVKIY</sequence>
<evidence type="ECO:0000313" key="9">
    <source>
        <dbReference type="Proteomes" id="UP000241426"/>
    </source>
</evidence>
<evidence type="ECO:0000256" key="2">
    <source>
        <dbReference type="ARBA" id="ARBA00011900"/>
    </source>
</evidence>
<dbReference type="PRINTS" id="PR00505">
    <property type="entry name" value="D12N6MTFRASE"/>
</dbReference>
<dbReference type="Gene3D" id="3.40.50.150">
    <property type="entry name" value="Vaccinia Virus protein VP39"/>
    <property type="match status" value="1"/>
</dbReference>
<dbReference type="SUPFAM" id="SSF53335">
    <property type="entry name" value="S-adenosyl-L-methionine-dependent methyltransferases"/>
    <property type="match status" value="1"/>
</dbReference>
<evidence type="ECO:0000256" key="7">
    <source>
        <dbReference type="PIRSR" id="PIRSR000398-1"/>
    </source>
</evidence>
<proteinExistence type="inferred from homology"/>
<dbReference type="RefSeq" id="WP_107288586.1">
    <property type="nucleotide sequence ID" value="NZ_PYNF01000002.1"/>
</dbReference>
<organism evidence="8 9">
    <name type="scientific">Photobacterium kishitanii</name>
    <dbReference type="NCBI Taxonomy" id="318456"/>
    <lineage>
        <taxon>Bacteria</taxon>
        <taxon>Pseudomonadati</taxon>
        <taxon>Pseudomonadota</taxon>
        <taxon>Gammaproteobacteria</taxon>
        <taxon>Vibrionales</taxon>
        <taxon>Vibrionaceae</taxon>
        <taxon>Photobacterium</taxon>
    </lineage>
</organism>
<feature type="binding site" evidence="7">
    <location>
        <position position="53"/>
    </location>
    <ligand>
        <name>S-adenosyl-L-methionine</name>
        <dbReference type="ChEBI" id="CHEBI:59789"/>
    </ligand>
</feature>
<dbReference type="GO" id="GO:0043565">
    <property type="term" value="F:sequence-specific DNA binding"/>
    <property type="evidence" value="ECO:0007669"/>
    <property type="project" value="TreeGrafter"/>
</dbReference>
<evidence type="ECO:0000313" key="8">
    <source>
        <dbReference type="EMBL" id="PSV00875.1"/>
    </source>
</evidence>
<dbReference type="GO" id="GO:0032259">
    <property type="term" value="P:methylation"/>
    <property type="evidence" value="ECO:0007669"/>
    <property type="project" value="UniProtKB-KW"/>
</dbReference>
<dbReference type="AlphaFoldDB" id="A0A2T3KMA0"/>
<gene>
    <name evidence="8" type="ORF">C9J27_02280</name>
</gene>
<feature type="binding site" evidence="7">
    <location>
        <position position="7"/>
    </location>
    <ligand>
        <name>S-adenosyl-L-methionine</name>
        <dbReference type="ChEBI" id="CHEBI:59789"/>
    </ligand>
</feature>
<dbReference type="Gene3D" id="1.10.1020.10">
    <property type="entry name" value="Adenine-specific Methyltransferase, Domain 2"/>
    <property type="match status" value="1"/>
</dbReference>
<evidence type="ECO:0000256" key="5">
    <source>
        <dbReference type="ARBA" id="ARBA00022691"/>
    </source>
</evidence>
<evidence type="ECO:0000256" key="6">
    <source>
        <dbReference type="ARBA" id="ARBA00047942"/>
    </source>
</evidence>
<comment type="catalytic activity">
    <reaction evidence="6">
        <text>a 2'-deoxyadenosine in DNA + S-adenosyl-L-methionine = an N(6)-methyl-2'-deoxyadenosine in DNA + S-adenosyl-L-homocysteine + H(+)</text>
        <dbReference type="Rhea" id="RHEA:15197"/>
        <dbReference type="Rhea" id="RHEA-COMP:12418"/>
        <dbReference type="Rhea" id="RHEA-COMP:12419"/>
        <dbReference type="ChEBI" id="CHEBI:15378"/>
        <dbReference type="ChEBI" id="CHEBI:57856"/>
        <dbReference type="ChEBI" id="CHEBI:59789"/>
        <dbReference type="ChEBI" id="CHEBI:90615"/>
        <dbReference type="ChEBI" id="CHEBI:90616"/>
        <dbReference type="EC" id="2.1.1.72"/>
    </reaction>
</comment>
<keyword evidence="4" id="KW-0808">Transferase</keyword>
<dbReference type="EC" id="2.1.1.72" evidence="2"/>